<sequence>MKLEITKTCADSLRTCTQNNYGIQLKPTHAHEIVAAYFGYSSRAALLADKKCSIGTLKDAELIILNHPMQRVEKRLKTLANLPSGLPSSDILAAAIYKTIITNEQLSEKVWKDFKEMAISYAEDRVFHNEKMERMMGIDGFDQRELDWLIQVDIKTMETDVLMTVTYDYPSNAKKPSRHASVAVTLPRIAGNIGYGEPKVLPTFYAGHMSDPDFRLQNGIA</sequence>
<evidence type="ECO:0000313" key="1">
    <source>
        <dbReference type="EMBL" id="MEE1945841.1"/>
    </source>
</evidence>
<organism evidence="1 2">
    <name type="scientific">Pedobacter albus</name>
    <dbReference type="NCBI Taxonomy" id="3113905"/>
    <lineage>
        <taxon>Bacteria</taxon>
        <taxon>Pseudomonadati</taxon>
        <taxon>Bacteroidota</taxon>
        <taxon>Sphingobacteriia</taxon>
        <taxon>Sphingobacteriales</taxon>
        <taxon>Sphingobacteriaceae</taxon>
        <taxon>Pedobacter</taxon>
    </lineage>
</organism>
<reference evidence="1 2" key="1">
    <citation type="submission" date="2024-01" db="EMBL/GenBank/DDBJ databases">
        <title>Pedobacter sp. nov., isolated from fresh soil.</title>
        <authorList>
            <person name="Le N.T.T."/>
        </authorList>
    </citation>
    <scope>NUCLEOTIDE SEQUENCE [LARGE SCALE GENOMIC DNA]</scope>
    <source>
        <strain evidence="1 2">KR3-3</strain>
    </source>
</reference>
<name>A0ABU7I8P8_9SPHI</name>
<dbReference type="Proteomes" id="UP001336835">
    <property type="component" value="Unassembled WGS sequence"/>
</dbReference>
<proteinExistence type="predicted"/>
<dbReference type="EMBL" id="JAZDQT010000002">
    <property type="protein sequence ID" value="MEE1945841.1"/>
    <property type="molecule type" value="Genomic_DNA"/>
</dbReference>
<accession>A0ABU7I8P8</accession>
<keyword evidence="2" id="KW-1185">Reference proteome</keyword>
<comment type="caution">
    <text evidence="1">The sequence shown here is derived from an EMBL/GenBank/DDBJ whole genome shotgun (WGS) entry which is preliminary data.</text>
</comment>
<dbReference type="RefSeq" id="WP_330108161.1">
    <property type="nucleotide sequence ID" value="NZ_JAZDQT010000002.1"/>
</dbReference>
<protein>
    <submittedName>
        <fullName evidence="1">Uncharacterized protein</fullName>
    </submittedName>
</protein>
<evidence type="ECO:0000313" key="2">
    <source>
        <dbReference type="Proteomes" id="UP001336835"/>
    </source>
</evidence>
<gene>
    <name evidence="1" type="ORF">VRU48_12035</name>
</gene>